<name>A0A9W8S1Q9_9HYPO</name>
<dbReference type="Proteomes" id="UP001152049">
    <property type="component" value="Unassembled WGS sequence"/>
</dbReference>
<dbReference type="Gene3D" id="3.60.130.10">
    <property type="entry name" value="Clavaminate synthase-like"/>
    <property type="match status" value="1"/>
</dbReference>
<gene>
    <name evidence="3" type="ORF">NW762_006609</name>
</gene>
<keyword evidence="4" id="KW-1185">Reference proteome</keyword>
<dbReference type="EMBL" id="JAOQAZ010000011">
    <property type="protein sequence ID" value="KAJ4262996.1"/>
    <property type="molecule type" value="Genomic_DNA"/>
</dbReference>
<comment type="caution">
    <text evidence="3">The sequence shown here is derived from an EMBL/GenBank/DDBJ whole genome shotgun (WGS) entry which is preliminary data.</text>
</comment>
<accession>A0A9W8S1Q9</accession>
<dbReference type="InterPro" id="IPR003819">
    <property type="entry name" value="TauD/TfdA-like"/>
</dbReference>
<dbReference type="OrthoDB" id="272271at2759"/>
<proteinExistence type="predicted"/>
<dbReference type="PANTHER" id="PTHR10696:SF54">
    <property type="entry name" value="FAMILY OXIDOREDUCTASE, PUTATIVE (AFU_ORTHOLOGUE AFUA_4G13850)-RELATED"/>
    <property type="match status" value="1"/>
</dbReference>
<dbReference type="PANTHER" id="PTHR10696">
    <property type="entry name" value="GAMMA-BUTYROBETAINE HYDROXYLASE-RELATED"/>
    <property type="match status" value="1"/>
</dbReference>
<sequence>MATLRDMTQGYATALQRSDNNGVLGVNSDIVGGMPIKGSNNASLTGPLVWSGAEFQGDHTYTLRLSEDEAREIDSALASFKTLGLDGDEVSSDNFPLPNLSRRLRASSETLHLGRGFVVIRGIDGSKYSIEDSVTIFLGVASYIADKRGLQDRKGNMLSHVTDSKQWTAPSDARHGIHTNGSLPFHTDMGCDILSLQVRDSANKGGYTYLSSAWTIFNDMLNREPEVVKTLLAPNWPVQLVSASSGRKASYYLAPVLTFHDGKLLASLDPHRLGPHPSMTNSNIPTLSDAQLHALKVVSDAASRVELQLKLETGDLLFFNNLALVHRRDAYTDDDNSSRHMVRLWLRSQKYGWSIPNGILPPWEAAYGENRKIKTRHYPIVPMAEYPVQKYTTSSAAFMIEDSESSDGE</sequence>
<reference evidence="3" key="1">
    <citation type="submission" date="2022-09" db="EMBL/GenBank/DDBJ databases">
        <title>Fusarium specimens isolated from Avocado Roots.</title>
        <authorList>
            <person name="Stajich J."/>
            <person name="Roper C."/>
            <person name="Heimlech-Rivalta G."/>
        </authorList>
    </citation>
    <scope>NUCLEOTIDE SEQUENCE</scope>
    <source>
        <strain evidence="3">CF00136</strain>
    </source>
</reference>
<protein>
    <recommendedName>
        <fullName evidence="2">TauD/TfdA-like domain-containing protein</fullName>
    </recommendedName>
</protein>
<dbReference type="InterPro" id="IPR050411">
    <property type="entry name" value="AlphaKG_dependent_hydroxylases"/>
</dbReference>
<evidence type="ECO:0000313" key="4">
    <source>
        <dbReference type="Proteomes" id="UP001152049"/>
    </source>
</evidence>
<dbReference type="AlphaFoldDB" id="A0A9W8S1Q9"/>
<evidence type="ECO:0000256" key="1">
    <source>
        <dbReference type="ARBA" id="ARBA00023002"/>
    </source>
</evidence>
<dbReference type="InterPro" id="IPR042098">
    <property type="entry name" value="TauD-like_sf"/>
</dbReference>
<dbReference type="Pfam" id="PF02668">
    <property type="entry name" value="TauD"/>
    <property type="match status" value="1"/>
</dbReference>
<dbReference type="GO" id="GO:0016491">
    <property type="term" value="F:oxidoreductase activity"/>
    <property type="evidence" value="ECO:0007669"/>
    <property type="project" value="UniProtKB-KW"/>
</dbReference>
<evidence type="ECO:0000313" key="3">
    <source>
        <dbReference type="EMBL" id="KAJ4262996.1"/>
    </source>
</evidence>
<feature type="domain" description="TauD/TfdA-like" evidence="2">
    <location>
        <begin position="91"/>
        <end position="345"/>
    </location>
</feature>
<organism evidence="3 4">
    <name type="scientific">Fusarium torreyae</name>
    <dbReference type="NCBI Taxonomy" id="1237075"/>
    <lineage>
        <taxon>Eukaryota</taxon>
        <taxon>Fungi</taxon>
        <taxon>Dikarya</taxon>
        <taxon>Ascomycota</taxon>
        <taxon>Pezizomycotina</taxon>
        <taxon>Sordariomycetes</taxon>
        <taxon>Hypocreomycetidae</taxon>
        <taxon>Hypocreales</taxon>
        <taxon>Nectriaceae</taxon>
        <taxon>Fusarium</taxon>
    </lineage>
</organism>
<keyword evidence="1" id="KW-0560">Oxidoreductase</keyword>
<evidence type="ECO:0000259" key="2">
    <source>
        <dbReference type="Pfam" id="PF02668"/>
    </source>
</evidence>
<dbReference type="SUPFAM" id="SSF51197">
    <property type="entry name" value="Clavaminate synthase-like"/>
    <property type="match status" value="1"/>
</dbReference>